<evidence type="ECO:0000313" key="1">
    <source>
        <dbReference type="EMBL" id="MFC0687328.1"/>
    </source>
</evidence>
<gene>
    <name evidence="1" type="ORF">ACFFF8_22325</name>
</gene>
<dbReference type="Proteomes" id="UP001589858">
    <property type="component" value="Unassembled WGS sequence"/>
</dbReference>
<evidence type="ECO:0000313" key="2">
    <source>
        <dbReference type="Proteomes" id="UP001589858"/>
    </source>
</evidence>
<dbReference type="InterPro" id="IPR036250">
    <property type="entry name" value="AcylCo_DH-like_C"/>
</dbReference>
<accession>A0ABV6SGZ6</accession>
<keyword evidence="2" id="KW-1185">Reference proteome</keyword>
<dbReference type="EMBL" id="JBHLTM010000085">
    <property type="protein sequence ID" value="MFC0687328.1"/>
    <property type="molecule type" value="Genomic_DNA"/>
</dbReference>
<dbReference type="RefSeq" id="WP_267219858.1">
    <property type="nucleotide sequence ID" value="NZ_JAPCWC010000005.1"/>
</dbReference>
<protein>
    <submittedName>
        <fullName evidence="1">Uncharacterized protein</fullName>
    </submittedName>
</protein>
<name>A0ABV6SGZ6_9SPHN</name>
<comment type="caution">
    <text evidence="1">The sequence shown here is derived from an EMBL/GenBank/DDBJ whole genome shotgun (WGS) entry which is preliminary data.</text>
</comment>
<dbReference type="SUPFAM" id="SSF47203">
    <property type="entry name" value="Acyl-CoA dehydrogenase C-terminal domain-like"/>
    <property type="match status" value="1"/>
</dbReference>
<sequence>MVNPDHGHSGVAVVRVVSGVRGGARLLRAGGLASLCLAGAAVAQDEPLQAPPPRAAAAVPEGAVGGMGDINLYPKRVVIDERTRIASVGLYNRSIERGEYDIAIADKVMTADGRLLDAEAVAPGERARLHGGAAMLRWSPRRVVLGGSEAQTIRIMARVAPDTPPGEYRAHFSAVAVPPADASYSIEQAAGAAGQGSIGVRIVPRFGISIPVIVRIGQTTLTAGIESPRIVALPGGRKALQLTITRAGTRSAFGDIAVNAPGARAPLALLKGLGVYTEIDARQVTVPFDAGADPRFLASGAKLTVTYTDDDVEPGKVLASRDLIVP</sequence>
<proteinExistence type="predicted"/>
<reference evidence="1 2" key="1">
    <citation type="submission" date="2024-09" db="EMBL/GenBank/DDBJ databases">
        <authorList>
            <person name="Sun Q."/>
            <person name="Mori K."/>
        </authorList>
    </citation>
    <scope>NUCLEOTIDE SEQUENCE [LARGE SCALE GENOMIC DNA]</scope>
    <source>
        <strain evidence="1 2">CICC 11035S</strain>
    </source>
</reference>
<organism evidence="1 2">
    <name type="scientific">Novosphingobium clariflavum</name>
    <dbReference type="NCBI Taxonomy" id="2029884"/>
    <lineage>
        <taxon>Bacteria</taxon>
        <taxon>Pseudomonadati</taxon>
        <taxon>Pseudomonadota</taxon>
        <taxon>Alphaproteobacteria</taxon>
        <taxon>Sphingomonadales</taxon>
        <taxon>Sphingomonadaceae</taxon>
        <taxon>Novosphingobium</taxon>
    </lineage>
</organism>